<dbReference type="Pfam" id="PF01593">
    <property type="entry name" value="Amino_oxidase"/>
    <property type="match status" value="1"/>
</dbReference>
<dbReference type="PANTHER" id="PTHR21197:SF0">
    <property type="entry name" value="UDP-GALACTOPYRANOSE MUTASE"/>
    <property type="match status" value="1"/>
</dbReference>
<accession>A0ABW6I9B0</accession>
<gene>
    <name evidence="2" type="ORF">ACFVKH_00170</name>
</gene>
<protein>
    <submittedName>
        <fullName evidence="2">NAD(P)/FAD-dependent oxidoreductase</fullName>
    </submittedName>
</protein>
<dbReference type="Proteomes" id="UP001600165">
    <property type="component" value="Unassembled WGS sequence"/>
</dbReference>
<feature type="domain" description="Amine oxidase" evidence="1">
    <location>
        <begin position="18"/>
        <end position="405"/>
    </location>
</feature>
<dbReference type="PANTHER" id="PTHR21197">
    <property type="entry name" value="UDP-GALACTOPYRANOSE MUTASE"/>
    <property type="match status" value="1"/>
</dbReference>
<dbReference type="SUPFAM" id="SSF51971">
    <property type="entry name" value="Nucleotide-binding domain"/>
    <property type="match status" value="1"/>
</dbReference>
<keyword evidence="3" id="KW-1185">Reference proteome</keyword>
<comment type="caution">
    <text evidence="2">The sequence shown here is derived from an EMBL/GenBank/DDBJ whole genome shotgun (WGS) entry which is preliminary data.</text>
</comment>
<evidence type="ECO:0000313" key="2">
    <source>
        <dbReference type="EMBL" id="MFE4104669.1"/>
    </source>
</evidence>
<evidence type="ECO:0000313" key="3">
    <source>
        <dbReference type="Proteomes" id="UP001600165"/>
    </source>
</evidence>
<reference evidence="2 3" key="1">
    <citation type="submission" date="2024-10" db="EMBL/GenBank/DDBJ databases">
        <authorList>
            <person name="Ratan Roy A."/>
            <person name="Morales Sandoval P.H."/>
            <person name="De Los Santos Villalobos S."/>
            <person name="Chakraborty S."/>
            <person name="Mukherjee J."/>
        </authorList>
    </citation>
    <scope>NUCLEOTIDE SEQUENCE [LARGE SCALE GENOMIC DNA]</scope>
    <source>
        <strain evidence="2 3">S1</strain>
    </source>
</reference>
<dbReference type="InterPro" id="IPR002937">
    <property type="entry name" value="Amino_oxidase"/>
</dbReference>
<dbReference type="InterPro" id="IPR036188">
    <property type="entry name" value="FAD/NAD-bd_sf"/>
</dbReference>
<dbReference type="NCBIfam" id="NF005546">
    <property type="entry name" value="PRK07208.1-2"/>
    <property type="match status" value="1"/>
</dbReference>
<dbReference type="NCBIfam" id="NF005547">
    <property type="entry name" value="PRK07208.1-3"/>
    <property type="match status" value="1"/>
</dbReference>
<proteinExistence type="predicted"/>
<evidence type="ECO:0000259" key="1">
    <source>
        <dbReference type="Pfam" id="PF01593"/>
    </source>
</evidence>
<organism evidence="2 3">
    <name type="scientific">Almyronema epifaneia S1</name>
    <dbReference type="NCBI Taxonomy" id="2991925"/>
    <lineage>
        <taxon>Bacteria</taxon>
        <taxon>Bacillati</taxon>
        <taxon>Cyanobacteriota</taxon>
        <taxon>Cyanophyceae</taxon>
        <taxon>Nodosilineales</taxon>
        <taxon>Nodosilineaceae</taxon>
        <taxon>Almyronema</taxon>
        <taxon>Almyronema epifaneia</taxon>
    </lineage>
</organism>
<dbReference type="RefSeq" id="WP_377960167.1">
    <property type="nucleotide sequence ID" value="NZ_JBHZOL010000001.1"/>
</dbReference>
<sequence length="488" mass="56007">MSNPRQHYPTVVIGGGPAGLTAAYVLSKENQAAVVLEKADRVGGISRTETYKGYRFDIGGHRFFTKVEIVKKLWYEVLGKEFIRVPRLSRIYYDGKFFNYPLEPFDALSKLGIFNSFQILTSYLKIKLNPLPSENNLEEWVTNRFGKQLYRTFFKTYTEKVWGIPCTQIQADWAAQRIKGLSLKKAVLNALFKVNNTKTLIKEFDYPILGPGMMWERFQERLNEKGSPVHLHTNVIRIERSDNRITKVIAEQDGQLKQFTGDQFISSMPVSALLKRLSPAPPDEVLAAAHGLKYRDFMIVSLIIDQPKLFPDNWIYIHSPEFKVGRIQNFKNWSPAMVPDPQKTCLGMEYFCSEGDELWEMAEADLIKLASREVVELGLVDNLELIKDGTVIRQYKAYPVYDGEYRQHLKVLQDYLSTFENLQTVGRNGMHRYNNQDHSMLTGILAAKNILGENHDLWDVNTERSYHEDFMKKPTENSAAKLPSAAVA</sequence>
<dbReference type="NCBIfam" id="NF005545">
    <property type="entry name" value="PRK07208.1-1"/>
    <property type="match status" value="1"/>
</dbReference>
<dbReference type="EMBL" id="JBHZOL010000001">
    <property type="protein sequence ID" value="MFE4104669.1"/>
    <property type="molecule type" value="Genomic_DNA"/>
</dbReference>
<dbReference type="NCBIfam" id="NF005548">
    <property type="entry name" value="PRK07208.1-4"/>
    <property type="match status" value="1"/>
</dbReference>
<dbReference type="Gene3D" id="3.50.50.60">
    <property type="entry name" value="FAD/NAD(P)-binding domain"/>
    <property type="match status" value="1"/>
</dbReference>
<name>A0ABW6I9B0_9CYAN</name>
<dbReference type="PRINTS" id="PR00419">
    <property type="entry name" value="ADXRDTASE"/>
</dbReference>